<feature type="domain" description="Carrier" evidence="1">
    <location>
        <begin position="8"/>
        <end position="84"/>
    </location>
</feature>
<dbReference type="InterPro" id="IPR009081">
    <property type="entry name" value="PP-bd_ACP"/>
</dbReference>
<reference evidence="2 3" key="1">
    <citation type="submission" date="2020-04" db="EMBL/GenBank/DDBJ databases">
        <title>Thermobifida alba genome sequencing and assembly.</title>
        <authorList>
            <person name="Luzics S."/>
            <person name="Horvath B."/>
            <person name="Nagy I."/>
            <person name="Toth A."/>
            <person name="Nagy I."/>
            <person name="Kukolya J."/>
        </authorList>
    </citation>
    <scope>NUCLEOTIDE SEQUENCE [LARGE SCALE GENOMIC DNA]</scope>
    <source>
        <strain evidence="2 3">DSM 43795</strain>
    </source>
</reference>
<dbReference type="PROSITE" id="PS50075">
    <property type="entry name" value="CARRIER"/>
    <property type="match status" value="1"/>
</dbReference>
<evidence type="ECO:0000313" key="2">
    <source>
        <dbReference type="EMBL" id="UPT21072.1"/>
    </source>
</evidence>
<evidence type="ECO:0000313" key="3">
    <source>
        <dbReference type="Proteomes" id="UP000832041"/>
    </source>
</evidence>
<dbReference type="RefSeq" id="WP_248593377.1">
    <property type="nucleotide sequence ID" value="NZ_BAABEB010000026.1"/>
</dbReference>
<dbReference type="Gene3D" id="1.10.1200.10">
    <property type="entry name" value="ACP-like"/>
    <property type="match status" value="1"/>
</dbReference>
<keyword evidence="3" id="KW-1185">Reference proteome</keyword>
<evidence type="ECO:0000259" key="1">
    <source>
        <dbReference type="PROSITE" id="PS50075"/>
    </source>
</evidence>
<organism evidence="2 3">
    <name type="scientific">Thermobifida alba</name>
    <name type="common">Thermomonospora alba</name>
    <dbReference type="NCBI Taxonomy" id="53522"/>
    <lineage>
        <taxon>Bacteria</taxon>
        <taxon>Bacillati</taxon>
        <taxon>Actinomycetota</taxon>
        <taxon>Actinomycetes</taxon>
        <taxon>Streptosporangiales</taxon>
        <taxon>Nocardiopsidaceae</taxon>
        <taxon>Thermobifida</taxon>
    </lineage>
</organism>
<dbReference type="Pfam" id="PF00550">
    <property type="entry name" value="PP-binding"/>
    <property type="match status" value="1"/>
</dbReference>
<dbReference type="SUPFAM" id="SSF47336">
    <property type="entry name" value="ACP-like"/>
    <property type="match status" value="1"/>
</dbReference>
<accession>A0ABY4L064</accession>
<proteinExistence type="predicted"/>
<dbReference type="Proteomes" id="UP000832041">
    <property type="component" value="Chromosome"/>
</dbReference>
<protein>
    <submittedName>
        <fullName evidence="2">Acyl carrier protein</fullName>
    </submittedName>
</protein>
<sequence length="84" mass="9455">MTADDTPRHDPLTEERVRADVARLLAEPADTIDADENLLDRGLDSIRLMSLVETWRRDGVHVDFADLAEEPTITAWLARLADQS</sequence>
<dbReference type="InterPro" id="IPR036736">
    <property type="entry name" value="ACP-like_sf"/>
</dbReference>
<gene>
    <name evidence="2" type="ORF">FOF52_08950</name>
</gene>
<dbReference type="EMBL" id="CP051627">
    <property type="protein sequence ID" value="UPT21072.1"/>
    <property type="molecule type" value="Genomic_DNA"/>
</dbReference>
<name>A0ABY4L064_THEAE</name>